<keyword evidence="5" id="KW-1185">Reference proteome</keyword>
<accession>A0A6A5VHI7</accession>
<keyword evidence="3" id="KW-0812">Transmembrane</keyword>
<name>A0A6A5VHI7_9PLEO</name>
<evidence type="ECO:0000313" key="5">
    <source>
        <dbReference type="Proteomes" id="UP000800036"/>
    </source>
</evidence>
<keyword evidence="3" id="KW-1133">Transmembrane helix</keyword>
<evidence type="ECO:0000256" key="1">
    <source>
        <dbReference type="ARBA" id="ARBA00035112"/>
    </source>
</evidence>
<dbReference type="AlphaFoldDB" id="A0A6A5VHI7"/>
<feature type="region of interest" description="Disordered" evidence="2">
    <location>
        <begin position="1"/>
        <end position="23"/>
    </location>
</feature>
<dbReference type="Proteomes" id="UP000800036">
    <property type="component" value="Unassembled WGS sequence"/>
</dbReference>
<feature type="transmembrane region" description="Helical" evidence="3">
    <location>
        <begin position="40"/>
        <end position="59"/>
    </location>
</feature>
<dbReference type="OrthoDB" id="3687641at2759"/>
<organism evidence="4 5">
    <name type="scientific">Bimuria novae-zelandiae CBS 107.79</name>
    <dbReference type="NCBI Taxonomy" id="1447943"/>
    <lineage>
        <taxon>Eukaryota</taxon>
        <taxon>Fungi</taxon>
        <taxon>Dikarya</taxon>
        <taxon>Ascomycota</taxon>
        <taxon>Pezizomycotina</taxon>
        <taxon>Dothideomycetes</taxon>
        <taxon>Pleosporomycetidae</taxon>
        <taxon>Pleosporales</taxon>
        <taxon>Massarineae</taxon>
        <taxon>Didymosphaeriaceae</taxon>
        <taxon>Bimuria</taxon>
    </lineage>
</organism>
<comment type="similarity">
    <text evidence="1">Belongs to the ustYa family.</text>
</comment>
<evidence type="ECO:0000256" key="2">
    <source>
        <dbReference type="SAM" id="MobiDB-lite"/>
    </source>
</evidence>
<dbReference type="EMBL" id="ML976669">
    <property type="protein sequence ID" value="KAF1975879.1"/>
    <property type="molecule type" value="Genomic_DNA"/>
</dbReference>
<sequence>MPSDQSEPFLPKKGSEDGEDALGYQRNKSRSDRWFSTHSLRIYDGLISCYTIFSFLIIASQLRTARCIAQDYDREHAIPVDFTFKPTISHNLSGTPYAGEKPTEVFKAAWDDLLQSMNMRFSQEEIDAVNQESVALLEGGGCLGWFGVFHNLHCVVSSATPRSMLVKADTRAENDTRALRKS</sequence>
<evidence type="ECO:0000313" key="4">
    <source>
        <dbReference type="EMBL" id="KAF1975879.1"/>
    </source>
</evidence>
<gene>
    <name evidence="4" type="ORF">BU23DRAFT_457430</name>
</gene>
<evidence type="ECO:0000256" key="3">
    <source>
        <dbReference type="SAM" id="Phobius"/>
    </source>
</evidence>
<dbReference type="GO" id="GO:0043386">
    <property type="term" value="P:mycotoxin biosynthetic process"/>
    <property type="evidence" value="ECO:0007669"/>
    <property type="project" value="InterPro"/>
</dbReference>
<keyword evidence="3" id="KW-0472">Membrane</keyword>
<protein>
    <submittedName>
        <fullName evidence="4">Uncharacterized protein</fullName>
    </submittedName>
</protein>
<reference evidence="4" key="1">
    <citation type="journal article" date="2020" name="Stud. Mycol.">
        <title>101 Dothideomycetes genomes: a test case for predicting lifestyles and emergence of pathogens.</title>
        <authorList>
            <person name="Haridas S."/>
            <person name="Albert R."/>
            <person name="Binder M."/>
            <person name="Bloem J."/>
            <person name="Labutti K."/>
            <person name="Salamov A."/>
            <person name="Andreopoulos B."/>
            <person name="Baker S."/>
            <person name="Barry K."/>
            <person name="Bills G."/>
            <person name="Bluhm B."/>
            <person name="Cannon C."/>
            <person name="Castanera R."/>
            <person name="Culley D."/>
            <person name="Daum C."/>
            <person name="Ezra D."/>
            <person name="Gonzalez J."/>
            <person name="Henrissat B."/>
            <person name="Kuo A."/>
            <person name="Liang C."/>
            <person name="Lipzen A."/>
            <person name="Lutzoni F."/>
            <person name="Magnuson J."/>
            <person name="Mondo S."/>
            <person name="Nolan M."/>
            <person name="Ohm R."/>
            <person name="Pangilinan J."/>
            <person name="Park H.-J."/>
            <person name="Ramirez L."/>
            <person name="Alfaro M."/>
            <person name="Sun H."/>
            <person name="Tritt A."/>
            <person name="Yoshinaga Y."/>
            <person name="Zwiers L.-H."/>
            <person name="Turgeon B."/>
            <person name="Goodwin S."/>
            <person name="Spatafora J."/>
            <person name="Crous P."/>
            <person name="Grigoriev I."/>
        </authorList>
    </citation>
    <scope>NUCLEOTIDE SEQUENCE</scope>
    <source>
        <strain evidence="4">CBS 107.79</strain>
    </source>
</reference>
<dbReference type="InterPro" id="IPR021765">
    <property type="entry name" value="UstYa-like"/>
</dbReference>
<dbReference type="Pfam" id="PF11807">
    <property type="entry name" value="UstYa"/>
    <property type="match status" value="1"/>
</dbReference>
<proteinExistence type="inferred from homology"/>